<keyword evidence="7" id="KW-1185">Reference proteome</keyword>
<evidence type="ECO:0000313" key="7">
    <source>
        <dbReference type="Proteomes" id="UP000632063"/>
    </source>
</evidence>
<protein>
    <submittedName>
        <fullName evidence="6">Cytochrome C552</fullName>
    </submittedName>
</protein>
<evidence type="ECO:0000256" key="3">
    <source>
        <dbReference type="ARBA" id="ARBA00023004"/>
    </source>
</evidence>
<evidence type="ECO:0000256" key="2">
    <source>
        <dbReference type="ARBA" id="ARBA00022723"/>
    </source>
</evidence>
<evidence type="ECO:0000256" key="1">
    <source>
        <dbReference type="ARBA" id="ARBA00022617"/>
    </source>
</evidence>
<dbReference type="SUPFAM" id="SSF46626">
    <property type="entry name" value="Cytochrome c"/>
    <property type="match status" value="1"/>
</dbReference>
<dbReference type="InterPro" id="IPR036909">
    <property type="entry name" value="Cyt_c-like_dom_sf"/>
</dbReference>
<keyword evidence="3 4" id="KW-0408">Iron</keyword>
<proteinExistence type="predicted"/>
<evidence type="ECO:0000256" key="4">
    <source>
        <dbReference type="PROSITE-ProRule" id="PRU00433"/>
    </source>
</evidence>
<evidence type="ECO:0000259" key="5">
    <source>
        <dbReference type="PROSITE" id="PS51007"/>
    </source>
</evidence>
<reference evidence="6 7" key="2">
    <citation type="journal article" date="2021" name="Int. J. Syst. Evol. Microbiol.">
        <title>Roseibium litorale sp. nov., isolated from a tidal flat sediment and proposal for the reclassification of Labrenzia polysiphoniae as Roseibium polysiphoniae comb. nov.</title>
        <authorList>
            <person name="Liu Y."/>
            <person name="Pei T."/>
            <person name="Du J."/>
            <person name="Chao M."/>
            <person name="Deng M.R."/>
            <person name="Zhu H."/>
        </authorList>
    </citation>
    <scope>NUCLEOTIDE SEQUENCE [LARGE SCALE GENOMIC DNA]</scope>
    <source>
        <strain evidence="6 7">4C16A</strain>
    </source>
</reference>
<sequence>MIAAPLSGTAAAADAQSGKALSLTWCSACHLVSNDQAQASDAQAPSFYKIAQAPGLTEDQLIAFLADPHPKMPGMPLSNTEIGDITRYISTLKP</sequence>
<evidence type="ECO:0000313" key="6">
    <source>
        <dbReference type="EMBL" id="MBD8892081.1"/>
    </source>
</evidence>
<dbReference type="EMBL" id="JACYXI010000006">
    <property type="protein sequence ID" value="MBD8892081.1"/>
    <property type="molecule type" value="Genomic_DNA"/>
</dbReference>
<keyword evidence="2 4" id="KW-0479">Metal-binding</keyword>
<feature type="domain" description="Cytochrome c" evidence="5">
    <location>
        <begin position="13"/>
        <end position="93"/>
    </location>
</feature>
<comment type="caution">
    <text evidence="6">The sequence shown here is derived from an EMBL/GenBank/DDBJ whole genome shotgun (WGS) entry which is preliminary data.</text>
</comment>
<accession>A0ABR9CMJ7</accession>
<gene>
    <name evidence="6" type="ORF">IG616_11010</name>
</gene>
<dbReference type="Proteomes" id="UP000632063">
    <property type="component" value="Unassembled WGS sequence"/>
</dbReference>
<keyword evidence="1 4" id="KW-0349">Heme</keyword>
<dbReference type="Gene3D" id="1.10.760.10">
    <property type="entry name" value="Cytochrome c-like domain"/>
    <property type="match status" value="1"/>
</dbReference>
<name>A0ABR9CMJ7_9HYPH</name>
<organism evidence="6 7">
    <name type="scientific">Roseibium litorale</name>
    <dbReference type="NCBI Taxonomy" id="2803841"/>
    <lineage>
        <taxon>Bacteria</taxon>
        <taxon>Pseudomonadati</taxon>
        <taxon>Pseudomonadota</taxon>
        <taxon>Alphaproteobacteria</taxon>
        <taxon>Hyphomicrobiales</taxon>
        <taxon>Stappiaceae</taxon>
        <taxon>Roseibium</taxon>
    </lineage>
</organism>
<dbReference type="InterPro" id="IPR009056">
    <property type="entry name" value="Cyt_c-like_dom"/>
</dbReference>
<reference evidence="7" key="1">
    <citation type="submission" date="2020-09" db="EMBL/GenBank/DDBJ databases">
        <title>The genome sequence of strain Labrenzia suaedae 4C16A.</title>
        <authorList>
            <person name="Liu Y."/>
        </authorList>
    </citation>
    <scope>NUCLEOTIDE SEQUENCE [LARGE SCALE GENOMIC DNA]</scope>
    <source>
        <strain evidence="7">4C16A</strain>
    </source>
</reference>
<dbReference type="Pfam" id="PF00034">
    <property type="entry name" value="Cytochrom_C"/>
    <property type="match status" value="1"/>
</dbReference>
<dbReference type="PROSITE" id="PS51007">
    <property type="entry name" value="CYTC"/>
    <property type="match status" value="1"/>
</dbReference>